<dbReference type="CDD" id="cd20557">
    <property type="entry name" value="CYCLIN_ScPCL1-like"/>
    <property type="match status" value="1"/>
</dbReference>
<dbReference type="OrthoDB" id="10250320at2759"/>
<feature type="region of interest" description="Disordered" evidence="1">
    <location>
        <begin position="240"/>
        <end position="375"/>
    </location>
</feature>
<dbReference type="InterPro" id="IPR006671">
    <property type="entry name" value="Cyclin_N"/>
</dbReference>
<feature type="compositionally biased region" description="Low complexity" evidence="1">
    <location>
        <begin position="243"/>
        <end position="272"/>
    </location>
</feature>
<dbReference type="EMBL" id="JAACJM010000524">
    <property type="protein sequence ID" value="KAF5313554.1"/>
    <property type="molecule type" value="Genomic_DNA"/>
</dbReference>
<feature type="region of interest" description="Disordered" evidence="1">
    <location>
        <begin position="39"/>
        <end position="63"/>
    </location>
</feature>
<evidence type="ECO:0000259" key="2">
    <source>
        <dbReference type="Pfam" id="PF00134"/>
    </source>
</evidence>
<name>A0A8H5AZ30_9AGAR</name>
<dbReference type="GO" id="GO:0016538">
    <property type="term" value="F:cyclin-dependent protein serine/threonine kinase regulator activity"/>
    <property type="evidence" value="ECO:0007669"/>
    <property type="project" value="TreeGrafter"/>
</dbReference>
<dbReference type="Gene3D" id="1.10.472.10">
    <property type="entry name" value="Cyclin-like"/>
    <property type="match status" value="1"/>
</dbReference>
<proteinExistence type="predicted"/>
<feature type="compositionally biased region" description="Low complexity" evidence="1">
    <location>
        <begin position="39"/>
        <end position="59"/>
    </location>
</feature>
<dbReference type="SUPFAM" id="SSF47954">
    <property type="entry name" value="Cyclin-like"/>
    <property type="match status" value="1"/>
</dbReference>
<evidence type="ECO:0000313" key="4">
    <source>
        <dbReference type="Proteomes" id="UP000559256"/>
    </source>
</evidence>
<dbReference type="InterPro" id="IPR036915">
    <property type="entry name" value="Cyclin-like_sf"/>
</dbReference>
<dbReference type="Proteomes" id="UP000559256">
    <property type="component" value="Unassembled WGS sequence"/>
</dbReference>
<dbReference type="GO" id="GO:0005634">
    <property type="term" value="C:nucleus"/>
    <property type="evidence" value="ECO:0007669"/>
    <property type="project" value="TreeGrafter"/>
</dbReference>
<accession>A0A8H5AZ30</accession>
<feature type="domain" description="Cyclin N-terminal" evidence="2">
    <location>
        <begin position="121"/>
        <end position="216"/>
    </location>
</feature>
<feature type="compositionally biased region" description="Basic residues" evidence="1">
    <location>
        <begin position="273"/>
        <end position="289"/>
    </location>
</feature>
<dbReference type="AlphaFoldDB" id="A0A8H5AZ30"/>
<evidence type="ECO:0000313" key="3">
    <source>
        <dbReference type="EMBL" id="KAF5313554.1"/>
    </source>
</evidence>
<dbReference type="PANTHER" id="PTHR15615">
    <property type="match status" value="1"/>
</dbReference>
<dbReference type="GO" id="GO:0019901">
    <property type="term" value="F:protein kinase binding"/>
    <property type="evidence" value="ECO:0007669"/>
    <property type="project" value="InterPro"/>
</dbReference>
<dbReference type="GO" id="GO:0000307">
    <property type="term" value="C:cyclin-dependent protein kinase holoenzyme complex"/>
    <property type="evidence" value="ECO:0007669"/>
    <property type="project" value="TreeGrafter"/>
</dbReference>
<organism evidence="3 4">
    <name type="scientific">Tetrapyrgos nigripes</name>
    <dbReference type="NCBI Taxonomy" id="182062"/>
    <lineage>
        <taxon>Eukaryota</taxon>
        <taxon>Fungi</taxon>
        <taxon>Dikarya</taxon>
        <taxon>Basidiomycota</taxon>
        <taxon>Agaricomycotina</taxon>
        <taxon>Agaricomycetes</taxon>
        <taxon>Agaricomycetidae</taxon>
        <taxon>Agaricales</taxon>
        <taxon>Marasmiineae</taxon>
        <taxon>Marasmiaceae</taxon>
        <taxon>Tetrapyrgos</taxon>
    </lineage>
</organism>
<evidence type="ECO:0000256" key="1">
    <source>
        <dbReference type="SAM" id="MobiDB-lite"/>
    </source>
</evidence>
<feature type="compositionally biased region" description="Low complexity" evidence="1">
    <location>
        <begin position="298"/>
        <end position="313"/>
    </location>
</feature>
<dbReference type="Pfam" id="PF00134">
    <property type="entry name" value="Cyclin_N"/>
    <property type="match status" value="1"/>
</dbReference>
<sequence>MRRQMGKRCKPSRTIRVNRGCTAKAISINPTKLPLKALSQNATAQQSTQQNMRASSSSSMHPASLVDQSIHSPALLELVQVKLSKPIIEYVVDCVADTVDFAMGRTPVRGRQTTRRPELAKFTNFVNTVLTRAEVTTPVVLATLVYIDRARPHLHIALEEWALERVFLGAIIVASKYLNDSTLKNIHWALCTGVFGKRDVGRIEREFLDVLDWELSVSEQDLLVHHADISAIIFAHTQRHTHSSPASSPSASPASSTSSSSPSSLSSSASSSSRHHPYSPYRTRNHHRSSAPVPDLVSSPMSSDGSSSPQTPSTLESSPDSTDDFYHPRRKAAPAASAKPSTSGFHDLLRSFPIPTSTHRSRSHHHTQTQFPIQV</sequence>
<dbReference type="PANTHER" id="PTHR15615:SF10">
    <property type="entry name" value="PHO85 CYCLIN-2-RELATED"/>
    <property type="match status" value="1"/>
</dbReference>
<reference evidence="3 4" key="1">
    <citation type="journal article" date="2020" name="ISME J.">
        <title>Uncovering the hidden diversity of litter-decomposition mechanisms in mushroom-forming fungi.</title>
        <authorList>
            <person name="Floudas D."/>
            <person name="Bentzer J."/>
            <person name="Ahren D."/>
            <person name="Johansson T."/>
            <person name="Persson P."/>
            <person name="Tunlid A."/>
        </authorList>
    </citation>
    <scope>NUCLEOTIDE SEQUENCE [LARGE SCALE GENOMIC DNA]</scope>
    <source>
        <strain evidence="3 4">CBS 291.85</strain>
    </source>
</reference>
<comment type="caution">
    <text evidence="3">The sequence shown here is derived from an EMBL/GenBank/DDBJ whole genome shotgun (WGS) entry which is preliminary data.</text>
</comment>
<gene>
    <name evidence="3" type="ORF">D9758_019117</name>
</gene>
<protein>
    <recommendedName>
        <fullName evidence="2">Cyclin N-terminal domain-containing protein</fullName>
    </recommendedName>
</protein>
<keyword evidence="4" id="KW-1185">Reference proteome</keyword>
<dbReference type="InterPro" id="IPR013922">
    <property type="entry name" value="Cyclin_PHO80-like"/>
</dbReference>